<keyword evidence="1" id="KW-0732">Signal</keyword>
<evidence type="ECO:0000256" key="1">
    <source>
        <dbReference type="SAM" id="SignalP"/>
    </source>
</evidence>
<protein>
    <recommendedName>
        <fullName evidence="3">Fimbrial protein</fullName>
    </recommendedName>
</protein>
<dbReference type="EMBL" id="DAAYKN010000013">
    <property type="protein sequence ID" value="HAG4603574.1"/>
    <property type="molecule type" value="Genomic_DNA"/>
</dbReference>
<reference evidence="2" key="2">
    <citation type="submission" date="2020-02" db="EMBL/GenBank/DDBJ databases">
        <authorList>
            <consortium name="NCBI Pathogen Detection Project"/>
        </authorList>
    </citation>
    <scope>NUCLEOTIDE SEQUENCE</scope>
    <source>
        <strain evidence="2">MA.AU150</strain>
    </source>
</reference>
<evidence type="ECO:0008006" key="3">
    <source>
        <dbReference type="Google" id="ProtNLM"/>
    </source>
</evidence>
<name>A0A763ULP4_SALER</name>
<gene>
    <name evidence="2" type="ORF">G8410_004070</name>
</gene>
<proteinExistence type="predicted"/>
<reference evidence="2" key="1">
    <citation type="journal article" date="2018" name="Genome Biol.">
        <title>SKESA: strategic k-mer extension for scrupulous assemblies.</title>
        <authorList>
            <person name="Souvorov A."/>
            <person name="Agarwala R."/>
            <person name="Lipman D.J."/>
        </authorList>
    </citation>
    <scope>NUCLEOTIDE SEQUENCE</scope>
    <source>
        <strain evidence="2">MA.AU150</strain>
    </source>
</reference>
<feature type="signal peptide" evidence="1">
    <location>
        <begin position="1"/>
        <end position="20"/>
    </location>
</feature>
<evidence type="ECO:0000313" key="2">
    <source>
        <dbReference type="EMBL" id="HAG4603574.1"/>
    </source>
</evidence>
<dbReference type="RefSeq" id="WP_262944245.1">
    <property type="nucleotide sequence ID" value="NZ_JAFNKJ010000006.1"/>
</dbReference>
<comment type="caution">
    <text evidence="2">The sequence shown here is derived from an EMBL/GenBank/DDBJ whole genome shotgun (WGS) entry which is preliminary data.</text>
</comment>
<dbReference type="AlphaFoldDB" id="A0A763ULP4"/>
<organism evidence="2">
    <name type="scientific">Salmonella enterica</name>
    <name type="common">Salmonella choleraesuis</name>
    <dbReference type="NCBI Taxonomy" id="28901"/>
    <lineage>
        <taxon>Bacteria</taxon>
        <taxon>Pseudomonadati</taxon>
        <taxon>Pseudomonadota</taxon>
        <taxon>Gammaproteobacteria</taxon>
        <taxon>Enterobacterales</taxon>
        <taxon>Enterobacteriaceae</taxon>
        <taxon>Salmonella</taxon>
    </lineage>
</organism>
<sequence>MKKSTLFLFLIFIKINIAAATPLFVTTGVSDTVTTSGAVQKLGPGRYQYCDNWTRNDIRNTYIFFYYDGKPANAQSNIPIKISYSATWNGIPTDGTLAPGSVVLYPGQTKQFHPQIVTHKAGQTCLIVEYDYPEHTDVADGAIFLLDDDLKIRMEWGWELVGVNWYQYRATYKPYLIEPLQASARWTPDAFTVNAKGDITEGLDSRFVYEIGPKGGSAFDALVPEVTIKNVHSPSCPGLEIRGGSVGGGWEPLNANPVTARLPGVVGGVTSDDFQFRVRSEGALGPVQCLIQADVSLN</sequence>
<accession>A0A763ULP4</accession>
<feature type="chain" id="PRO_5028346666" description="Fimbrial protein" evidence="1">
    <location>
        <begin position="21"/>
        <end position="298"/>
    </location>
</feature>